<evidence type="ECO:0000256" key="1">
    <source>
        <dbReference type="SAM" id="MobiDB-lite"/>
    </source>
</evidence>
<name>A0A1K1RW99_9PSEU</name>
<proteinExistence type="predicted"/>
<dbReference type="STRING" id="546364.SAMN04489730_4057"/>
<evidence type="ECO:0000313" key="2">
    <source>
        <dbReference type="EMBL" id="SFW76101.1"/>
    </source>
</evidence>
<dbReference type="Proteomes" id="UP000182740">
    <property type="component" value="Unassembled WGS sequence"/>
</dbReference>
<gene>
    <name evidence="2" type="ORF">SAMN04489730_4057</name>
</gene>
<dbReference type="Gene3D" id="1.25.40.10">
    <property type="entry name" value="Tetratricopeptide repeat domain"/>
    <property type="match status" value="1"/>
</dbReference>
<dbReference type="SUPFAM" id="SSF48452">
    <property type="entry name" value="TPR-like"/>
    <property type="match status" value="1"/>
</dbReference>
<dbReference type="PANTHER" id="PTHR47691">
    <property type="entry name" value="REGULATOR-RELATED"/>
    <property type="match status" value="1"/>
</dbReference>
<feature type="region of interest" description="Disordered" evidence="1">
    <location>
        <begin position="1"/>
        <end position="29"/>
    </location>
</feature>
<sequence length="677" mass="73203">MDEPANQPTTATGGPGGHNRIPGPVQLPAATGDLVGRDDVFAQLDDVWARRDARRPLVVLNGIGGVGKTAVAVHWLSRRRAEFPGGLLYAPLTDADSSPARPEDVLHGFLTALGVAAGDIPSGPLGRSGVFRTVTAGRTLAVLLDDAVSAAQVRTLLPATSSVLVVVTSRRRLAGLGIDDATLVDVAPLDEARSSQLLGSVVGLERLAAEPAAVRSIVSTCGGLPLALGVVAARLRARPLRRLEREARTYDRYLREAGPLPEDVQDVQAVFDAAYAELPSGAARLYRVCGLHPGPEVGLETLIAVLDAPAERIEDEVETLVDANLLADADHDRVKQHEVLRRDARIRAEREDTSADRQTIARGFARWYLARAQLADDLIHPHRPRFARSPAASPSFRDRAAAVAWWRRELPTLRATFTEATRNGWDEEVWQFCEAAWGYFLHHRDYDAWLPMSVAGVAAARRCGHPLVEARLRAQLGFAYAKLHRYEEAVTQNLAALRLGEQVGDEQTRATALSQLGRAARGRGDLNGALGFYRQAVALQAQLGNDRGVALGRRRCGEVMAKQGRTAEAIVELEAAANSMAELGDANQHARALMTLASIRVRDGDYAVARRMLSAGLEAVRRLGSPYYTAELLAALGRLELDRGHDKEARHHFAEARELYAAIGDPRAAELPTATGE</sequence>
<dbReference type="InterPro" id="IPR019734">
    <property type="entry name" value="TPR_rpt"/>
</dbReference>
<dbReference type="RefSeq" id="WP_072477746.1">
    <property type="nucleotide sequence ID" value="NZ_FPJG01000006.1"/>
</dbReference>
<feature type="compositionally biased region" description="Polar residues" evidence="1">
    <location>
        <begin position="1"/>
        <end position="12"/>
    </location>
</feature>
<dbReference type="SUPFAM" id="SSF52540">
    <property type="entry name" value="P-loop containing nucleoside triphosphate hydrolases"/>
    <property type="match status" value="1"/>
</dbReference>
<evidence type="ECO:0000313" key="3">
    <source>
        <dbReference type="Proteomes" id="UP000182740"/>
    </source>
</evidence>
<dbReference type="SMART" id="SM00028">
    <property type="entry name" value="TPR"/>
    <property type="match status" value="3"/>
</dbReference>
<keyword evidence="3" id="KW-1185">Reference proteome</keyword>
<protein>
    <submittedName>
        <fullName evidence="2">Tfp pilus assembly protein PilF</fullName>
    </submittedName>
</protein>
<dbReference type="Pfam" id="PF13424">
    <property type="entry name" value="TPR_12"/>
    <property type="match status" value="2"/>
</dbReference>
<dbReference type="PANTHER" id="PTHR47691:SF3">
    <property type="entry name" value="HTH-TYPE TRANSCRIPTIONAL REGULATOR RV0890C-RELATED"/>
    <property type="match status" value="1"/>
</dbReference>
<dbReference type="GO" id="GO:0043531">
    <property type="term" value="F:ADP binding"/>
    <property type="evidence" value="ECO:0007669"/>
    <property type="project" value="InterPro"/>
</dbReference>
<accession>A0A1K1RW99</accession>
<dbReference type="OrthoDB" id="3311584at2"/>
<organism evidence="2 3">
    <name type="scientific">Amycolatopsis australiensis</name>
    <dbReference type="NCBI Taxonomy" id="546364"/>
    <lineage>
        <taxon>Bacteria</taxon>
        <taxon>Bacillati</taxon>
        <taxon>Actinomycetota</taxon>
        <taxon>Actinomycetes</taxon>
        <taxon>Pseudonocardiales</taxon>
        <taxon>Pseudonocardiaceae</taxon>
        <taxon>Amycolatopsis</taxon>
    </lineage>
</organism>
<dbReference type="InterPro" id="IPR027417">
    <property type="entry name" value="P-loop_NTPase"/>
</dbReference>
<dbReference type="Gene3D" id="3.40.50.300">
    <property type="entry name" value="P-loop containing nucleotide triphosphate hydrolases"/>
    <property type="match status" value="1"/>
</dbReference>
<dbReference type="PRINTS" id="PR00364">
    <property type="entry name" value="DISEASERSIST"/>
</dbReference>
<reference evidence="3" key="1">
    <citation type="submission" date="2016-11" db="EMBL/GenBank/DDBJ databases">
        <authorList>
            <person name="Varghese N."/>
            <person name="Submissions S."/>
        </authorList>
    </citation>
    <scope>NUCLEOTIDE SEQUENCE [LARGE SCALE GENOMIC DNA]</scope>
    <source>
        <strain evidence="3">DSM 44671</strain>
    </source>
</reference>
<dbReference type="EMBL" id="FPJG01000006">
    <property type="protein sequence ID" value="SFW76101.1"/>
    <property type="molecule type" value="Genomic_DNA"/>
</dbReference>
<dbReference type="AlphaFoldDB" id="A0A1K1RW99"/>
<dbReference type="InterPro" id="IPR011990">
    <property type="entry name" value="TPR-like_helical_dom_sf"/>
</dbReference>